<evidence type="ECO:0000313" key="6">
    <source>
        <dbReference type="Proteomes" id="UP000032534"/>
    </source>
</evidence>
<proteinExistence type="inferred from homology"/>
<dbReference type="OrthoDB" id="9807202at2"/>
<dbReference type="GO" id="GO:0050568">
    <property type="term" value="F:protein-glutamine glutaminase activity"/>
    <property type="evidence" value="ECO:0007669"/>
    <property type="project" value="UniProtKB-UniRule"/>
</dbReference>
<evidence type="ECO:0000313" key="4">
    <source>
        <dbReference type="EMBL" id="KJD46924.1"/>
    </source>
</evidence>
<dbReference type="CDD" id="cd16352">
    <property type="entry name" value="CheD"/>
    <property type="match status" value="1"/>
</dbReference>
<evidence type="ECO:0000313" key="5">
    <source>
        <dbReference type="EMBL" id="TKH43156.1"/>
    </source>
</evidence>
<gene>
    <name evidence="3" type="primary">cheD</name>
    <name evidence="5" type="ORF">C1I60_16705</name>
    <name evidence="4" type="ORF">QD47_03725</name>
</gene>
<organism evidence="4 6">
    <name type="scientific">Paenibacillus terrae</name>
    <dbReference type="NCBI Taxonomy" id="159743"/>
    <lineage>
        <taxon>Bacteria</taxon>
        <taxon>Bacillati</taxon>
        <taxon>Bacillota</taxon>
        <taxon>Bacilli</taxon>
        <taxon>Bacillales</taxon>
        <taxon>Paenibacillaceae</taxon>
        <taxon>Paenibacillus</taxon>
    </lineage>
</organism>
<comment type="catalytic activity">
    <reaction evidence="3">
        <text>L-glutaminyl-[protein] + H2O = L-glutamyl-[protein] + NH4(+)</text>
        <dbReference type="Rhea" id="RHEA:16441"/>
        <dbReference type="Rhea" id="RHEA-COMP:10207"/>
        <dbReference type="Rhea" id="RHEA-COMP:10208"/>
        <dbReference type="ChEBI" id="CHEBI:15377"/>
        <dbReference type="ChEBI" id="CHEBI:28938"/>
        <dbReference type="ChEBI" id="CHEBI:29973"/>
        <dbReference type="ChEBI" id="CHEBI:30011"/>
        <dbReference type="EC" id="3.5.1.44"/>
    </reaction>
</comment>
<keyword evidence="6" id="KW-1185">Reference proteome</keyword>
<comment type="caution">
    <text evidence="4">The sequence shown here is derived from an EMBL/GenBank/DDBJ whole genome shotgun (WGS) entry which is preliminary data.</text>
</comment>
<dbReference type="EMBL" id="PNXQ01000014">
    <property type="protein sequence ID" value="TKH43156.1"/>
    <property type="molecule type" value="Genomic_DNA"/>
</dbReference>
<dbReference type="GO" id="GO:0006935">
    <property type="term" value="P:chemotaxis"/>
    <property type="evidence" value="ECO:0007669"/>
    <property type="project" value="UniProtKB-UniRule"/>
</dbReference>
<dbReference type="EC" id="3.5.1.44" evidence="3"/>
<dbReference type="PANTHER" id="PTHR35147:SF1">
    <property type="entry name" value="CHEMORECEPTOR GLUTAMINE DEAMIDASE CHED-RELATED"/>
    <property type="match status" value="1"/>
</dbReference>
<evidence type="ECO:0000256" key="2">
    <source>
        <dbReference type="ARBA" id="ARBA00022801"/>
    </source>
</evidence>
<evidence type="ECO:0000313" key="7">
    <source>
        <dbReference type="Proteomes" id="UP000308114"/>
    </source>
</evidence>
<dbReference type="InterPro" id="IPR011324">
    <property type="entry name" value="Cytotoxic_necrot_fac-like_cat"/>
</dbReference>
<comment type="function">
    <text evidence="3">Probably deamidates glutamine residues to glutamate on methyl-accepting chemotaxis receptors (MCPs), playing an important role in chemotaxis.</text>
</comment>
<dbReference type="EMBL" id="JTHP01000004">
    <property type="protein sequence ID" value="KJD46924.1"/>
    <property type="molecule type" value="Genomic_DNA"/>
</dbReference>
<dbReference type="RefSeq" id="WP_025684946.1">
    <property type="nucleotide sequence ID" value="NZ_JTHP01000004.1"/>
</dbReference>
<dbReference type="Proteomes" id="UP000308114">
    <property type="component" value="Unassembled WGS sequence"/>
</dbReference>
<comment type="similarity">
    <text evidence="3">Belongs to the CheD family.</text>
</comment>
<accession>A0A0D7X6V9</accession>
<reference evidence="4 6" key="1">
    <citation type="submission" date="2014-11" db="EMBL/GenBank/DDBJ databases">
        <title>Draft Genome Sequences of Paenibacillus polymyxa NRRL B-30509 and Paenibacillus terrae NRRL B-30644, Strains from a Poultry Environment that Produce Tridecaptin A and Paenicidins.</title>
        <authorList>
            <person name="van Belkum M.J."/>
            <person name="Lohans C.T."/>
            <person name="Vederas J.C."/>
        </authorList>
    </citation>
    <scope>NUCLEOTIDE SEQUENCE [LARGE SCALE GENOMIC DNA]</scope>
    <source>
        <strain evidence="4 6">NRRL B-30644</strain>
    </source>
</reference>
<name>A0A0D7X6V9_9BACL</name>
<dbReference type="PANTHER" id="PTHR35147">
    <property type="entry name" value="CHEMORECEPTOR GLUTAMINE DEAMIDASE CHED-RELATED"/>
    <property type="match status" value="1"/>
</dbReference>
<dbReference type="Gene3D" id="3.30.1330.200">
    <property type="match status" value="1"/>
</dbReference>
<reference evidence="5 7" key="2">
    <citation type="submission" date="2018-01" db="EMBL/GenBank/DDBJ databases">
        <title>Bacillales members from the olive rhizosphere are effective biological control agents against Verticillium dahliae.</title>
        <authorList>
            <person name="Gomez-Lama C."/>
            <person name="Legarda G."/>
            <person name="Ruano-Rosa D."/>
            <person name="Pizarro-Tobias P."/>
            <person name="Valverde-Corredor A."/>
            <person name="Niqui J.L."/>
            <person name="Trivino J.C."/>
            <person name="Roca A."/>
            <person name="Mercado-Blanco J."/>
        </authorList>
    </citation>
    <scope>NUCLEOTIDE SEQUENCE [LARGE SCALE GENOMIC DNA]</scope>
    <source>
        <strain evidence="5 7">PIC167</strain>
    </source>
</reference>
<dbReference type="Pfam" id="PF03975">
    <property type="entry name" value="CheD"/>
    <property type="match status" value="1"/>
</dbReference>
<dbReference type="AlphaFoldDB" id="A0A0D7X6V9"/>
<dbReference type="Proteomes" id="UP000032534">
    <property type="component" value="Unassembled WGS sequence"/>
</dbReference>
<dbReference type="SUPFAM" id="SSF64438">
    <property type="entry name" value="CNF1/YfiH-like putative cysteine hydrolases"/>
    <property type="match status" value="1"/>
</dbReference>
<keyword evidence="2 3" id="KW-0378">Hydrolase</keyword>
<evidence type="ECO:0000256" key="3">
    <source>
        <dbReference type="HAMAP-Rule" id="MF_01440"/>
    </source>
</evidence>
<sequence length="165" mass="17726">MIEDKSIIKVGMADLNVTSNPNSIRTTGLGSCVGLTLYDPHLKLAGMAHVMLPSSDIAREGQLNIAKYADTALPELFERMLKLGAERRRLVAKMAGGAQMFAFAGSGDTMRIGPRNVESCKEMLVDLGIPLLAEDTGGSYGRTIELDCETGVLNIRSVQKGVKEL</sequence>
<dbReference type="InterPro" id="IPR038592">
    <property type="entry name" value="CheD-like_sf"/>
</dbReference>
<keyword evidence="1 3" id="KW-0145">Chemotaxis</keyword>
<dbReference type="HAMAP" id="MF_01440">
    <property type="entry name" value="CheD"/>
    <property type="match status" value="1"/>
</dbReference>
<protein>
    <recommendedName>
        <fullName evidence="3">Probable chemoreceptor glutamine deamidase CheD</fullName>
        <ecNumber evidence="3">3.5.1.44</ecNumber>
    </recommendedName>
</protein>
<dbReference type="PATRIC" id="fig|159743.3.peg.804"/>
<evidence type="ECO:0000256" key="1">
    <source>
        <dbReference type="ARBA" id="ARBA00022500"/>
    </source>
</evidence>
<dbReference type="InterPro" id="IPR005659">
    <property type="entry name" value="Chemorcpt_Glu_NH3ase_CheD"/>
</dbReference>